<proteinExistence type="predicted"/>
<gene>
    <name evidence="1" type="ORF">DLNHIDIE_01901</name>
</gene>
<dbReference type="RefSeq" id="WP_142088225.1">
    <property type="nucleotide sequence ID" value="NZ_SZUV01000001.1"/>
</dbReference>
<dbReference type="Proteomes" id="UP000315403">
    <property type="component" value="Unassembled WGS sequence"/>
</dbReference>
<protein>
    <submittedName>
        <fullName evidence="1">Uncharacterized protein</fullName>
    </submittedName>
</protein>
<accession>A0A543Q6S5</accession>
<evidence type="ECO:0000313" key="1">
    <source>
        <dbReference type="EMBL" id="TQN52020.1"/>
    </source>
</evidence>
<dbReference type="AlphaFoldDB" id="A0A543Q6S5"/>
<sequence length="69" mass="7817">MRASVTTATGRATVFQDESGVHLRVHETNGNIWEAGFFPAKKWEDYPRAWESALTLAREIISPNFGTRH</sequence>
<reference evidence="1 2" key="1">
    <citation type="submission" date="2019-03" db="EMBL/GenBank/DDBJ databases">
        <title>New insights into Acidothiobacillus thiooxidans sulfur metabolism through coupled gene expression, solution geochemistry, microscopy and spectroscopy analyses.</title>
        <authorList>
            <person name="Camacho D."/>
            <person name="Frazao R."/>
            <person name="Fouillen A."/>
            <person name="Nanci A."/>
            <person name="Lang B.F."/>
            <person name="Apte S.C."/>
            <person name="Baron C."/>
            <person name="Warren L.A."/>
        </authorList>
    </citation>
    <scope>NUCLEOTIDE SEQUENCE [LARGE SCALE GENOMIC DNA]</scope>
    <source>
        <strain evidence="1 2">ATCC 19377</strain>
    </source>
</reference>
<dbReference type="EMBL" id="SZUV01000001">
    <property type="protein sequence ID" value="TQN52020.1"/>
    <property type="molecule type" value="Genomic_DNA"/>
</dbReference>
<comment type="caution">
    <text evidence="1">The sequence shown here is derived from an EMBL/GenBank/DDBJ whole genome shotgun (WGS) entry which is preliminary data.</text>
</comment>
<name>A0A543Q6S5_ACITH</name>
<organism evidence="1 2">
    <name type="scientific">Acidithiobacillus thiooxidans ATCC 19377</name>
    <dbReference type="NCBI Taxonomy" id="637390"/>
    <lineage>
        <taxon>Bacteria</taxon>
        <taxon>Pseudomonadati</taxon>
        <taxon>Pseudomonadota</taxon>
        <taxon>Acidithiobacillia</taxon>
        <taxon>Acidithiobacillales</taxon>
        <taxon>Acidithiobacillaceae</taxon>
        <taxon>Acidithiobacillus</taxon>
    </lineage>
</organism>
<evidence type="ECO:0000313" key="2">
    <source>
        <dbReference type="Proteomes" id="UP000315403"/>
    </source>
</evidence>